<protein>
    <recommendedName>
        <fullName evidence="11">ABC transporter permease</fullName>
    </recommendedName>
</protein>
<evidence type="ECO:0000256" key="3">
    <source>
        <dbReference type="ARBA" id="ARBA00022692"/>
    </source>
</evidence>
<feature type="transmembrane region" description="Helical" evidence="6">
    <location>
        <begin position="368"/>
        <end position="389"/>
    </location>
</feature>
<feature type="domain" description="ABC3 transporter permease C-terminal" evidence="7">
    <location>
        <begin position="661"/>
        <end position="774"/>
    </location>
</feature>
<dbReference type="InterPro" id="IPR050250">
    <property type="entry name" value="Macrolide_Exporter_MacB"/>
</dbReference>
<dbReference type="PANTHER" id="PTHR30572:SF18">
    <property type="entry name" value="ABC-TYPE MACROLIDE FAMILY EXPORT SYSTEM PERMEASE COMPONENT 2"/>
    <property type="match status" value="1"/>
</dbReference>
<dbReference type="GO" id="GO:0005886">
    <property type="term" value="C:plasma membrane"/>
    <property type="evidence" value="ECO:0007669"/>
    <property type="project" value="UniProtKB-SubCell"/>
</dbReference>
<dbReference type="OrthoDB" id="5933722at2"/>
<comment type="subcellular location">
    <subcellularLocation>
        <location evidence="1">Cell membrane</location>
        <topology evidence="1">Multi-pass membrane protein</topology>
    </subcellularLocation>
</comment>
<accession>A0A2S7IRT5</accession>
<dbReference type="Pfam" id="PF02687">
    <property type="entry name" value="FtsX"/>
    <property type="match status" value="2"/>
</dbReference>
<evidence type="ECO:0000256" key="4">
    <source>
        <dbReference type="ARBA" id="ARBA00022989"/>
    </source>
</evidence>
<keyword evidence="3 6" id="KW-0812">Transmembrane</keyword>
<feature type="transmembrane region" description="Helical" evidence="6">
    <location>
        <begin position="658"/>
        <end position="681"/>
    </location>
</feature>
<dbReference type="RefSeq" id="WP_104712721.1">
    <property type="nucleotide sequence ID" value="NZ_PTRA01000001.1"/>
</dbReference>
<gene>
    <name evidence="9" type="ORF">C5O19_12675</name>
</gene>
<evidence type="ECO:0000256" key="1">
    <source>
        <dbReference type="ARBA" id="ARBA00004651"/>
    </source>
</evidence>
<evidence type="ECO:0000259" key="7">
    <source>
        <dbReference type="Pfam" id="PF02687"/>
    </source>
</evidence>
<name>A0A2S7IRT5_9BACT</name>
<evidence type="ECO:0000256" key="6">
    <source>
        <dbReference type="SAM" id="Phobius"/>
    </source>
</evidence>
<dbReference type="InterPro" id="IPR025857">
    <property type="entry name" value="MacB_PCD"/>
</dbReference>
<feature type="transmembrane region" description="Helical" evidence="6">
    <location>
        <begin position="21"/>
        <end position="41"/>
    </location>
</feature>
<evidence type="ECO:0000256" key="2">
    <source>
        <dbReference type="ARBA" id="ARBA00022475"/>
    </source>
</evidence>
<dbReference type="EMBL" id="PTRA01000001">
    <property type="protein sequence ID" value="PQA60431.1"/>
    <property type="molecule type" value="Genomic_DNA"/>
</dbReference>
<keyword evidence="5 6" id="KW-0472">Membrane</keyword>
<evidence type="ECO:0000256" key="5">
    <source>
        <dbReference type="ARBA" id="ARBA00023136"/>
    </source>
</evidence>
<keyword evidence="2" id="KW-1003">Cell membrane</keyword>
<feature type="transmembrane region" description="Helical" evidence="6">
    <location>
        <begin position="744"/>
        <end position="764"/>
    </location>
</feature>
<reference evidence="10" key="1">
    <citation type="submission" date="2018-02" db="EMBL/GenBank/DDBJ databases">
        <title>Genome sequencing of Solimonas sp. HR-BB.</title>
        <authorList>
            <person name="Lee Y."/>
            <person name="Jeon C.O."/>
        </authorList>
    </citation>
    <scope>NUCLEOTIDE SEQUENCE [LARGE SCALE GENOMIC DNA]</scope>
    <source>
        <strain evidence="10">HR-U</strain>
    </source>
</reference>
<proteinExistence type="predicted"/>
<dbReference type="Proteomes" id="UP000239590">
    <property type="component" value="Unassembled WGS sequence"/>
</dbReference>
<sequence>MFGNFLTLIFRQFARQKVYTFLHLAGLAVGIAGGILTFLFLRYHYTTDRHHQKFDRIFRVVTDLRLDDGSVETYPEAMPPLAPLLRRQFPQVEEATFFVTNQDVTIRQGDRVFPEHTGVFLVDSSYFKIFDYQWKQGTPASLQKNTAILTERWAKKYFGDRNPMGQRLDIDKETSVLVTGIIADPPPTTDLKAGMFLPLDVIPTFEKDNWWYLNSTNRVYATLKDPTKEAQMEQAMPKVIRKALGADARYIQLHWQPLRDVHFDSRTPGSIRRTLVYTLAWVGLFLVLTACINFINLTTAQSLRRVKEVGIRKSLGSSRRQLLTQFLLETAVLVGIAFLLALFLVEVLLPYLSQWTQSQLSWQLDASLTFFLLLLAGTITGLAGAYPAYLQANFAPIAALKGTLRPKSTISLRQVLTVTQFVVCQVLIIGAIVMVYQTRYFQQADLGFKKDNILVINLPEKGKDHVLRQALEAYPEIQALTFQFRPPSSTKMNGGTFKFADKASFETFALREKIADAAFLPTYGLQLVAGRNITPSDTLREIVVNEAFLRKLQLKDPNQILGRKLDYYLAHSTLSIVGVVKDFHHLSLHKAIEPCFIGSQASLYQQVGIKLAVDDLEKTLPQIRAVWEKIYPQQPFEYQWLDQQLAQSYQAEDSLANLIVLFAGVAVWICGLGLFGFIRFMAETRTKEIGIRKVLGASEGQILYLFGKSFVIMAALGFVVAVPIATVLMQGWLEQFTYRISLHWLYFGGTLLITLALTLAVIAYQSIRAARTNPVYSLKAE</sequence>
<evidence type="ECO:0000313" key="9">
    <source>
        <dbReference type="EMBL" id="PQA60431.1"/>
    </source>
</evidence>
<feature type="transmembrane region" description="Helical" evidence="6">
    <location>
        <begin position="410"/>
        <end position="436"/>
    </location>
</feature>
<keyword evidence="10" id="KW-1185">Reference proteome</keyword>
<dbReference type="PANTHER" id="PTHR30572">
    <property type="entry name" value="MEMBRANE COMPONENT OF TRANSPORTER-RELATED"/>
    <property type="match status" value="1"/>
</dbReference>
<dbReference type="Pfam" id="PF12704">
    <property type="entry name" value="MacB_PCD"/>
    <property type="match status" value="1"/>
</dbReference>
<organism evidence="9 10">
    <name type="scientific">Siphonobacter curvatus</name>
    <dbReference type="NCBI Taxonomy" id="2094562"/>
    <lineage>
        <taxon>Bacteria</taxon>
        <taxon>Pseudomonadati</taxon>
        <taxon>Bacteroidota</taxon>
        <taxon>Cytophagia</taxon>
        <taxon>Cytophagales</taxon>
        <taxon>Cytophagaceae</taxon>
        <taxon>Siphonobacter</taxon>
    </lineage>
</organism>
<evidence type="ECO:0000259" key="8">
    <source>
        <dbReference type="Pfam" id="PF12704"/>
    </source>
</evidence>
<feature type="domain" description="ABC3 transporter permease C-terminal" evidence="7">
    <location>
        <begin position="283"/>
        <end position="393"/>
    </location>
</feature>
<feature type="domain" description="MacB-like periplasmic core" evidence="8">
    <location>
        <begin position="20"/>
        <end position="237"/>
    </location>
</feature>
<feature type="transmembrane region" description="Helical" evidence="6">
    <location>
        <begin position="275"/>
        <end position="295"/>
    </location>
</feature>
<dbReference type="AlphaFoldDB" id="A0A2S7IRT5"/>
<keyword evidence="4 6" id="KW-1133">Transmembrane helix</keyword>
<evidence type="ECO:0000313" key="10">
    <source>
        <dbReference type="Proteomes" id="UP000239590"/>
    </source>
</evidence>
<dbReference type="GO" id="GO:0022857">
    <property type="term" value="F:transmembrane transporter activity"/>
    <property type="evidence" value="ECO:0007669"/>
    <property type="project" value="TreeGrafter"/>
</dbReference>
<dbReference type="InterPro" id="IPR003838">
    <property type="entry name" value="ABC3_permease_C"/>
</dbReference>
<feature type="transmembrane region" description="Helical" evidence="6">
    <location>
        <begin position="322"/>
        <end position="348"/>
    </location>
</feature>
<evidence type="ECO:0008006" key="11">
    <source>
        <dbReference type="Google" id="ProtNLM"/>
    </source>
</evidence>
<comment type="caution">
    <text evidence="9">The sequence shown here is derived from an EMBL/GenBank/DDBJ whole genome shotgun (WGS) entry which is preliminary data.</text>
</comment>
<feature type="transmembrane region" description="Helical" evidence="6">
    <location>
        <begin position="702"/>
        <end position="724"/>
    </location>
</feature>